<gene>
    <name evidence="2" type="ORF">F5878DRAFT_632683</name>
</gene>
<evidence type="ECO:0000313" key="3">
    <source>
        <dbReference type="Proteomes" id="UP001163846"/>
    </source>
</evidence>
<comment type="caution">
    <text evidence="2">The sequence shown here is derived from an EMBL/GenBank/DDBJ whole genome shotgun (WGS) entry which is preliminary data.</text>
</comment>
<evidence type="ECO:0000259" key="1">
    <source>
        <dbReference type="Pfam" id="PF12697"/>
    </source>
</evidence>
<name>A0AA38NZF6_9AGAR</name>
<keyword evidence="3" id="KW-1185">Reference proteome</keyword>
<dbReference type="Pfam" id="PF12697">
    <property type="entry name" value="Abhydrolase_6"/>
    <property type="match status" value="1"/>
</dbReference>
<proteinExistence type="predicted"/>
<dbReference type="AlphaFoldDB" id="A0AA38NZF6"/>
<dbReference type="EMBL" id="MU806687">
    <property type="protein sequence ID" value="KAJ3833484.1"/>
    <property type="molecule type" value="Genomic_DNA"/>
</dbReference>
<sequence length="344" mass="38771">MKMSPEIVKTAYCVDNRPKYPLQILATRYRMSNFGTGSGYTLILLHATGMHKETWEVFIEHLFKLSSDHANFLIEDIFSIESPNHGESAVINEETLRKDFEDQWSPGEYGRAIHTFLTCGQNTAGVDFGQRRMIVISHSVGAPAIFLMNERLLPTFKFATMIAIEPGISQLGNAETAMVTQMLTAWTWLRHDVWPSRKVAKKELQALPLYAAWDSRVLDLYINHGLRQHSAAKYNPPFQFKGVTTALTKEQEAATYRSEELVSDALEAYTAASRKMPIHLIWGKDNDVATPALQELLADTKAGRFPQSVSYVENAGHLVVQQRPDALAQLVYSILCKSMLHNKL</sequence>
<protein>
    <submittedName>
        <fullName evidence="2">Alpha/beta-hydrolase</fullName>
    </submittedName>
</protein>
<evidence type="ECO:0000313" key="2">
    <source>
        <dbReference type="EMBL" id="KAJ3833484.1"/>
    </source>
</evidence>
<accession>A0AA38NZF6</accession>
<reference evidence="2" key="1">
    <citation type="submission" date="2022-08" db="EMBL/GenBank/DDBJ databases">
        <authorList>
            <consortium name="DOE Joint Genome Institute"/>
            <person name="Min B."/>
            <person name="Riley R."/>
            <person name="Sierra-Patev S."/>
            <person name="Naranjo-Ortiz M."/>
            <person name="Looney B."/>
            <person name="Konkel Z."/>
            <person name="Slot J.C."/>
            <person name="Sakamoto Y."/>
            <person name="Steenwyk J.L."/>
            <person name="Rokas A."/>
            <person name="Carro J."/>
            <person name="Camarero S."/>
            <person name="Ferreira P."/>
            <person name="Molpeceres G."/>
            <person name="Ruiz-Duenas F.J."/>
            <person name="Serrano A."/>
            <person name="Henrissat B."/>
            <person name="Drula E."/>
            <person name="Hughes K.W."/>
            <person name="Mata J.L."/>
            <person name="Ishikawa N.K."/>
            <person name="Vargas-Isla R."/>
            <person name="Ushijima S."/>
            <person name="Smith C.A."/>
            <person name="Ahrendt S."/>
            <person name="Andreopoulos W."/>
            <person name="He G."/>
            <person name="Labutti K."/>
            <person name="Lipzen A."/>
            <person name="Ng V."/>
            <person name="Sandor L."/>
            <person name="Barry K."/>
            <person name="Martinez A.T."/>
            <person name="Xiao Y."/>
            <person name="Gibbons J.G."/>
            <person name="Terashima K."/>
            <person name="Hibbett D.S."/>
            <person name="Grigoriev I.V."/>
        </authorList>
    </citation>
    <scope>NUCLEOTIDE SEQUENCE</scope>
    <source>
        <strain evidence="2">TFB9207</strain>
    </source>
</reference>
<dbReference type="InterPro" id="IPR000073">
    <property type="entry name" value="AB_hydrolase_1"/>
</dbReference>
<dbReference type="Gene3D" id="3.40.50.1820">
    <property type="entry name" value="alpha/beta hydrolase"/>
    <property type="match status" value="1"/>
</dbReference>
<dbReference type="SUPFAM" id="SSF53474">
    <property type="entry name" value="alpha/beta-Hydrolases"/>
    <property type="match status" value="1"/>
</dbReference>
<feature type="domain" description="AB hydrolase-1" evidence="1">
    <location>
        <begin position="42"/>
        <end position="329"/>
    </location>
</feature>
<dbReference type="Proteomes" id="UP001163846">
    <property type="component" value="Unassembled WGS sequence"/>
</dbReference>
<organism evidence="2 3">
    <name type="scientific">Lentinula raphanica</name>
    <dbReference type="NCBI Taxonomy" id="153919"/>
    <lineage>
        <taxon>Eukaryota</taxon>
        <taxon>Fungi</taxon>
        <taxon>Dikarya</taxon>
        <taxon>Basidiomycota</taxon>
        <taxon>Agaricomycotina</taxon>
        <taxon>Agaricomycetes</taxon>
        <taxon>Agaricomycetidae</taxon>
        <taxon>Agaricales</taxon>
        <taxon>Marasmiineae</taxon>
        <taxon>Omphalotaceae</taxon>
        <taxon>Lentinula</taxon>
    </lineage>
</organism>
<dbReference type="InterPro" id="IPR029058">
    <property type="entry name" value="AB_hydrolase_fold"/>
</dbReference>